<evidence type="ECO:0000313" key="6">
    <source>
        <dbReference type="Proteomes" id="UP000244223"/>
    </source>
</evidence>
<dbReference type="InterPro" id="IPR036388">
    <property type="entry name" value="WH-like_DNA-bd_sf"/>
</dbReference>
<dbReference type="SUPFAM" id="SSF48008">
    <property type="entry name" value="GntR ligand-binding domain-like"/>
    <property type="match status" value="1"/>
</dbReference>
<keyword evidence="1" id="KW-0805">Transcription regulation</keyword>
<proteinExistence type="predicted"/>
<comment type="caution">
    <text evidence="5">The sequence shown here is derived from an EMBL/GenBank/DDBJ whole genome shotgun (WGS) entry which is preliminary data.</text>
</comment>
<dbReference type="Gene3D" id="1.20.120.530">
    <property type="entry name" value="GntR ligand-binding domain-like"/>
    <property type="match status" value="1"/>
</dbReference>
<dbReference type="SMART" id="SM00345">
    <property type="entry name" value="HTH_GNTR"/>
    <property type="match status" value="1"/>
</dbReference>
<gene>
    <name evidence="5" type="ORF">C8N29_10868</name>
</gene>
<dbReference type="PROSITE" id="PS50949">
    <property type="entry name" value="HTH_GNTR"/>
    <property type="match status" value="1"/>
</dbReference>
<dbReference type="Pfam" id="PF07729">
    <property type="entry name" value="FCD"/>
    <property type="match status" value="1"/>
</dbReference>
<evidence type="ECO:0000256" key="1">
    <source>
        <dbReference type="ARBA" id="ARBA00023015"/>
    </source>
</evidence>
<name>A0A2T5IYU6_9GAMM</name>
<keyword evidence="2" id="KW-0238">DNA-binding</keyword>
<organism evidence="5 6">
    <name type="scientific">Agitococcus lubricus</name>
    <dbReference type="NCBI Taxonomy" id="1077255"/>
    <lineage>
        <taxon>Bacteria</taxon>
        <taxon>Pseudomonadati</taxon>
        <taxon>Pseudomonadota</taxon>
        <taxon>Gammaproteobacteria</taxon>
        <taxon>Moraxellales</taxon>
        <taxon>Moraxellaceae</taxon>
        <taxon>Agitococcus</taxon>
    </lineage>
</organism>
<evidence type="ECO:0000256" key="3">
    <source>
        <dbReference type="ARBA" id="ARBA00023163"/>
    </source>
</evidence>
<dbReference type="Proteomes" id="UP000244223">
    <property type="component" value="Unassembled WGS sequence"/>
</dbReference>
<dbReference type="PANTHER" id="PTHR43537">
    <property type="entry name" value="TRANSCRIPTIONAL REGULATOR, GNTR FAMILY"/>
    <property type="match status" value="1"/>
</dbReference>
<protein>
    <submittedName>
        <fullName evidence="5">GntR family transcriptional regulator</fullName>
    </submittedName>
</protein>
<dbReference type="InterPro" id="IPR008920">
    <property type="entry name" value="TF_FadR/GntR_C"/>
</dbReference>
<dbReference type="AlphaFoldDB" id="A0A2T5IYU6"/>
<dbReference type="GO" id="GO:0003700">
    <property type="term" value="F:DNA-binding transcription factor activity"/>
    <property type="evidence" value="ECO:0007669"/>
    <property type="project" value="InterPro"/>
</dbReference>
<evidence type="ECO:0000259" key="4">
    <source>
        <dbReference type="PROSITE" id="PS50949"/>
    </source>
</evidence>
<evidence type="ECO:0000256" key="2">
    <source>
        <dbReference type="ARBA" id="ARBA00023125"/>
    </source>
</evidence>
<dbReference type="CDD" id="cd07377">
    <property type="entry name" value="WHTH_GntR"/>
    <property type="match status" value="1"/>
</dbReference>
<sequence>MESSDEANMTLADRVFAQIQDAIVKGQLKAGVKMSEAELTTRYGVSRGPLREALRRLEARKLLTRIPHVGVRVVELTIDDVLQMYQVREVLEGMAARLAAEHVTEEEVQGLKQLLQQHQQQTELQTGKGYYQEEGDFDFHYRIVKASRNDVLMQMLCGELYHRVRLYRYQFSVTEGRPHKAFAEHSRIIEAIEAKDGEMAELLMRRHISAARQNIQNHLVGEKR</sequence>
<dbReference type="InterPro" id="IPR000524">
    <property type="entry name" value="Tscrpt_reg_HTH_GntR"/>
</dbReference>
<feature type="domain" description="HTH gntR-type" evidence="4">
    <location>
        <begin position="9"/>
        <end position="76"/>
    </location>
</feature>
<dbReference type="InterPro" id="IPR011711">
    <property type="entry name" value="GntR_C"/>
</dbReference>
<dbReference type="Gene3D" id="1.10.10.10">
    <property type="entry name" value="Winged helix-like DNA-binding domain superfamily/Winged helix DNA-binding domain"/>
    <property type="match status" value="1"/>
</dbReference>
<keyword evidence="6" id="KW-1185">Reference proteome</keyword>
<dbReference type="OrthoDB" id="2592645at2"/>
<dbReference type="PANTHER" id="PTHR43537:SF49">
    <property type="entry name" value="TRANSCRIPTIONAL REGULATORY PROTEIN"/>
    <property type="match status" value="1"/>
</dbReference>
<accession>A0A2T5IYU6</accession>
<dbReference type="PRINTS" id="PR00035">
    <property type="entry name" value="HTHGNTR"/>
</dbReference>
<evidence type="ECO:0000313" key="5">
    <source>
        <dbReference type="EMBL" id="PTQ89187.1"/>
    </source>
</evidence>
<dbReference type="InterPro" id="IPR036390">
    <property type="entry name" value="WH_DNA-bd_sf"/>
</dbReference>
<dbReference type="EMBL" id="QAON01000008">
    <property type="protein sequence ID" value="PTQ89187.1"/>
    <property type="molecule type" value="Genomic_DNA"/>
</dbReference>
<dbReference type="Pfam" id="PF00392">
    <property type="entry name" value="GntR"/>
    <property type="match status" value="1"/>
</dbReference>
<dbReference type="GO" id="GO:0003677">
    <property type="term" value="F:DNA binding"/>
    <property type="evidence" value="ECO:0007669"/>
    <property type="project" value="UniProtKB-KW"/>
</dbReference>
<keyword evidence="3" id="KW-0804">Transcription</keyword>
<reference evidence="5 6" key="1">
    <citation type="submission" date="2018-04" db="EMBL/GenBank/DDBJ databases">
        <title>Genomic Encyclopedia of Archaeal and Bacterial Type Strains, Phase II (KMG-II): from individual species to whole genera.</title>
        <authorList>
            <person name="Goeker M."/>
        </authorList>
    </citation>
    <scope>NUCLEOTIDE SEQUENCE [LARGE SCALE GENOMIC DNA]</scope>
    <source>
        <strain evidence="5 6">DSM 5822</strain>
    </source>
</reference>
<dbReference type="SMART" id="SM00895">
    <property type="entry name" value="FCD"/>
    <property type="match status" value="1"/>
</dbReference>
<dbReference type="SUPFAM" id="SSF46785">
    <property type="entry name" value="Winged helix' DNA-binding domain"/>
    <property type="match status" value="1"/>
</dbReference>